<evidence type="ECO:0000256" key="1">
    <source>
        <dbReference type="ARBA" id="ARBA00004141"/>
    </source>
</evidence>
<proteinExistence type="predicted"/>
<dbReference type="Proteomes" id="UP001213042">
    <property type="component" value="Unassembled WGS sequence"/>
</dbReference>
<dbReference type="NCBIfam" id="TIGR01593">
    <property type="entry name" value="holin_tox_secr"/>
    <property type="match status" value="1"/>
</dbReference>
<comment type="subcellular location">
    <subcellularLocation>
        <location evidence="1">Membrane</location>
        <topology evidence="1">Multi-pass membrane protein</topology>
    </subcellularLocation>
</comment>
<feature type="transmembrane region" description="Helical" evidence="5">
    <location>
        <begin position="88"/>
        <end position="108"/>
    </location>
</feature>
<accession>A0AAW6EJS3</accession>
<keyword evidence="3 5" id="KW-1133">Transmembrane helix</keyword>
<feature type="transmembrane region" description="Helical" evidence="5">
    <location>
        <begin position="20"/>
        <end position="40"/>
    </location>
</feature>
<sequence>MKENTAKIIISAIAAGLSAYFRVMAIPIVILVLVMIIDYITGMWKAWNRGELSSRVGLKGLFKKVGYIFVVAVSGVLDWLFISGLSQIGIEVNVSFYFGLIVTIWFIINECISILENLAVIGIPLPSFLVKIVHKLKITVENKVENKVDTNESEE</sequence>
<comment type="caution">
    <text evidence="6">The sequence shown here is derived from an EMBL/GenBank/DDBJ whole genome shotgun (WGS) entry which is preliminary data.</text>
</comment>
<organism evidence="6 7">
    <name type="scientific">Ruminococcus bicirculans</name>
    <name type="common">ex Wegman et al. 2014</name>
    <dbReference type="NCBI Taxonomy" id="1160721"/>
    <lineage>
        <taxon>Bacteria</taxon>
        <taxon>Bacillati</taxon>
        <taxon>Bacillota</taxon>
        <taxon>Clostridia</taxon>
        <taxon>Eubacteriales</taxon>
        <taxon>Oscillospiraceae</taxon>
        <taxon>Ruminococcus</taxon>
    </lineage>
</organism>
<dbReference type="InterPro" id="IPR006480">
    <property type="entry name" value="Phage_holin_4_1"/>
</dbReference>
<dbReference type="AlphaFoldDB" id="A0AAW6EJS3"/>
<gene>
    <name evidence="6" type="ORF">PNW00_13585</name>
</gene>
<evidence type="ECO:0000313" key="6">
    <source>
        <dbReference type="EMBL" id="MDB8751464.1"/>
    </source>
</evidence>
<dbReference type="EMBL" id="JAQMLU010000040">
    <property type="protein sequence ID" value="MDB8751464.1"/>
    <property type="molecule type" value="Genomic_DNA"/>
</dbReference>
<evidence type="ECO:0000256" key="5">
    <source>
        <dbReference type="SAM" id="Phobius"/>
    </source>
</evidence>
<keyword evidence="4 5" id="KW-0472">Membrane</keyword>
<name>A0AAW6EJS3_9FIRM</name>
<reference evidence="6" key="1">
    <citation type="submission" date="2023-01" db="EMBL/GenBank/DDBJ databases">
        <title>Human gut microbiome strain richness.</title>
        <authorList>
            <person name="Chen-Liaw A."/>
        </authorList>
    </citation>
    <scope>NUCLEOTIDE SEQUENCE</scope>
    <source>
        <strain evidence="6">D43st1_D9_D43t1_170807</strain>
    </source>
</reference>
<protein>
    <submittedName>
        <fullName evidence="6">Phage holin family protein</fullName>
    </submittedName>
</protein>
<dbReference type="Pfam" id="PF05105">
    <property type="entry name" value="Phage_holin_4_1"/>
    <property type="match status" value="1"/>
</dbReference>
<evidence type="ECO:0000256" key="2">
    <source>
        <dbReference type="ARBA" id="ARBA00022692"/>
    </source>
</evidence>
<dbReference type="RefSeq" id="WP_195221824.1">
    <property type="nucleotide sequence ID" value="NZ_JADMWL010000037.1"/>
</dbReference>
<evidence type="ECO:0000256" key="4">
    <source>
        <dbReference type="ARBA" id="ARBA00023136"/>
    </source>
</evidence>
<feature type="transmembrane region" description="Helical" evidence="5">
    <location>
        <begin position="61"/>
        <end position="82"/>
    </location>
</feature>
<keyword evidence="2 5" id="KW-0812">Transmembrane</keyword>
<evidence type="ECO:0000313" key="7">
    <source>
        <dbReference type="Proteomes" id="UP001213042"/>
    </source>
</evidence>
<dbReference type="GO" id="GO:0016020">
    <property type="term" value="C:membrane"/>
    <property type="evidence" value="ECO:0007669"/>
    <property type="project" value="UniProtKB-SubCell"/>
</dbReference>
<evidence type="ECO:0000256" key="3">
    <source>
        <dbReference type="ARBA" id="ARBA00022989"/>
    </source>
</evidence>